<evidence type="ECO:0000313" key="5">
    <source>
        <dbReference type="EMBL" id="KML43846.1"/>
    </source>
</evidence>
<dbReference type="PANTHER" id="PTHR13693">
    <property type="entry name" value="CLASS II AMINOTRANSFERASE/8-AMINO-7-OXONONANOATE SYNTHASE"/>
    <property type="match status" value="1"/>
</dbReference>
<dbReference type="InterPro" id="IPR004839">
    <property type="entry name" value="Aminotransferase_I/II_large"/>
</dbReference>
<evidence type="ECO:0000256" key="3">
    <source>
        <dbReference type="ARBA" id="ARBA00022898"/>
    </source>
</evidence>
<accession>A0A0J5W745</accession>
<dbReference type="AlphaFoldDB" id="A0A0J5W745"/>
<dbReference type="GO" id="GO:0008710">
    <property type="term" value="F:8-amino-7-oxononanoate synthase activity"/>
    <property type="evidence" value="ECO:0007669"/>
    <property type="project" value="TreeGrafter"/>
</dbReference>
<dbReference type="InterPro" id="IPR015421">
    <property type="entry name" value="PyrdxlP-dep_Trfase_major"/>
</dbReference>
<dbReference type="GO" id="GO:0030170">
    <property type="term" value="F:pyridoxal phosphate binding"/>
    <property type="evidence" value="ECO:0007669"/>
    <property type="project" value="InterPro"/>
</dbReference>
<dbReference type="PANTHER" id="PTHR13693:SF100">
    <property type="entry name" value="8-AMINO-7-OXONONANOATE SYNTHASE"/>
    <property type="match status" value="1"/>
</dbReference>
<dbReference type="InterPro" id="IPR015422">
    <property type="entry name" value="PyrdxlP-dep_Trfase_small"/>
</dbReference>
<dbReference type="NCBIfam" id="NF005697">
    <property type="entry name" value="PRK07505.1"/>
    <property type="match status" value="1"/>
</dbReference>
<protein>
    <submittedName>
        <fullName evidence="5">2-amino-3-ketobutyrate CoA ligase</fullName>
    </submittedName>
</protein>
<evidence type="ECO:0000256" key="2">
    <source>
        <dbReference type="ARBA" id="ARBA00022679"/>
    </source>
</evidence>
<dbReference type="Pfam" id="PF00155">
    <property type="entry name" value="Aminotran_1_2"/>
    <property type="match status" value="1"/>
</dbReference>
<dbReference type="GO" id="GO:0016874">
    <property type="term" value="F:ligase activity"/>
    <property type="evidence" value="ECO:0007669"/>
    <property type="project" value="UniProtKB-KW"/>
</dbReference>
<evidence type="ECO:0000256" key="1">
    <source>
        <dbReference type="ARBA" id="ARBA00001933"/>
    </source>
</evidence>
<reference evidence="5 6" key="1">
    <citation type="submission" date="2015-05" db="EMBL/GenBank/DDBJ databases">
        <title>Draft genome of Burkholderia cepacia LK29.</title>
        <authorList>
            <person name="Chan X.Y."/>
        </authorList>
    </citation>
    <scope>NUCLEOTIDE SEQUENCE [LARGE SCALE GENOMIC DNA]</scope>
    <source>
        <strain evidence="5 6">LK29</strain>
    </source>
</reference>
<evidence type="ECO:0000313" key="6">
    <source>
        <dbReference type="Proteomes" id="UP000036338"/>
    </source>
</evidence>
<dbReference type="SUPFAM" id="SSF53383">
    <property type="entry name" value="PLP-dependent transferases"/>
    <property type="match status" value="1"/>
</dbReference>
<dbReference type="Gene3D" id="3.40.640.10">
    <property type="entry name" value="Type I PLP-dependent aspartate aminotransferase-like (Major domain)"/>
    <property type="match status" value="1"/>
</dbReference>
<proteinExistence type="predicted"/>
<name>A0A0J5W745_BURCE</name>
<dbReference type="PATRIC" id="fig|292.27.peg.8737"/>
<keyword evidence="3" id="KW-0663">Pyridoxal phosphate</keyword>
<keyword evidence="2" id="KW-0808">Transferase</keyword>
<dbReference type="GO" id="GO:0009102">
    <property type="term" value="P:biotin biosynthetic process"/>
    <property type="evidence" value="ECO:0007669"/>
    <property type="project" value="TreeGrafter"/>
</dbReference>
<evidence type="ECO:0000259" key="4">
    <source>
        <dbReference type="Pfam" id="PF00155"/>
    </source>
</evidence>
<organism evidence="5 6">
    <name type="scientific">Burkholderia cepacia</name>
    <name type="common">Pseudomonas cepacia</name>
    <dbReference type="NCBI Taxonomy" id="292"/>
    <lineage>
        <taxon>Bacteria</taxon>
        <taxon>Pseudomonadati</taxon>
        <taxon>Pseudomonadota</taxon>
        <taxon>Betaproteobacteria</taxon>
        <taxon>Burkholderiales</taxon>
        <taxon>Burkholderiaceae</taxon>
        <taxon>Burkholderia</taxon>
        <taxon>Burkholderia cepacia complex</taxon>
    </lineage>
</organism>
<dbReference type="EMBL" id="LDWR01000096">
    <property type="protein sequence ID" value="KML43846.1"/>
    <property type="molecule type" value="Genomic_DNA"/>
</dbReference>
<feature type="domain" description="Aminotransferase class I/classII large" evidence="4">
    <location>
        <begin position="156"/>
        <end position="393"/>
    </location>
</feature>
<keyword evidence="5" id="KW-0436">Ligase</keyword>
<sequence>MEQRNRHTNLQKVVARSHGEWDDAQRIGLAGINATVSGRNRLHDAHGRQFAHFCTTSYLGLDYDERILEGAMNALRATRTLRIANSRNRCKLAILDRYEQALGAHFGATASVALSCSAASTGVLPLMAAGLLSDGVRPVMAFDRFAHYSMNHAKPACADETDVLTIAHNDLDHLESLCRQHRQVAYIADSFYSMGGVSPVADVIALQQKYGMLVYYDDSHALSAIGPLGRGLVHAVLSELPERVFVVASLAKAFGASGGVLLYRDAGTRNLIDRYGGPANWSQSLNAAAIGAGLASLDIHQSPELPALQARLQHNLRRFDAALSTAQHGSASPIRLLRCGDAEFANRMAATLLERGFLTSPVFFPVVPQDSPAVRVTLRADMTDDELDAFCASVDALTPICA</sequence>
<dbReference type="Proteomes" id="UP000036338">
    <property type="component" value="Unassembled WGS sequence"/>
</dbReference>
<comment type="caution">
    <text evidence="5">The sequence shown here is derived from an EMBL/GenBank/DDBJ whole genome shotgun (WGS) entry which is preliminary data.</text>
</comment>
<dbReference type="InterPro" id="IPR050087">
    <property type="entry name" value="AON_synthase_class-II"/>
</dbReference>
<dbReference type="RefSeq" id="WP_048251856.1">
    <property type="nucleotide sequence ID" value="NZ_LDWR01000096.1"/>
</dbReference>
<dbReference type="Gene3D" id="3.90.1150.10">
    <property type="entry name" value="Aspartate Aminotransferase, domain 1"/>
    <property type="match status" value="1"/>
</dbReference>
<dbReference type="InterPro" id="IPR015424">
    <property type="entry name" value="PyrdxlP-dep_Trfase"/>
</dbReference>
<gene>
    <name evidence="5" type="ORF">VL15_37160</name>
</gene>
<comment type="cofactor">
    <cofactor evidence="1">
        <name>pyridoxal 5'-phosphate</name>
        <dbReference type="ChEBI" id="CHEBI:597326"/>
    </cofactor>
</comment>